<sequence>MLSRALPRHWPLWLQLGLPIALVICLSVGLITFLNFFNYQKSYRQLQLGRYQVLGKDVRQAIESGLNVGLDPAANARLEGLLQQLRKESAGVQFMAVVDEGGRQLVSNGSLPAGQDWSANPASAPAQADWQKQDDTLYYLGLPYRNSFGVVVGALIIGYPRAQIDAATNQMRLHLLRLWGLVSLAVFMLAPLGVWVLTRRMSRELDVAAKALDHALDDDPPALPEFKALGEELAQDIPQFIRSSRESAQLLHTAKQEQQS</sequence>
<evidence type="ECO:0008006" key="4">
    <source>
        <dbReference type="Google" id="ProtNLM"/>
    </source>
</evidence>
<dbReference type="EMBL" id="FWXD01000007">
    <property type="protein sequence ID" value="SMC22875.1"/>
    <property type="molecule type" value="Genomic_DNA"/>
</dbReference>
<name>A0A1W1XFX2_9NEIS</name>
<keyword evidence="1" id="KW-1133">Transmembrane helix</keyword>
<evidence type="ECO:0000313" key="2">
    <source>
        <dbReference type="EMBL" id="SMC22875.1"/>
    </source>
</evidence>
<proteinExistence type="predicted"/>
<accession>A0A1W1XFX2</accession>
<feature type="transmembrane region" description="Helical" evidence="1">
    <location>
        <begin position="12"/>
        <end position="37"/>
    </location>
</feature>
<gene>
    <name evidence="2" type="ORF">SAMN02745857_01497</name>
</gene>
<dbReference type="AlphaFoldDB" id="A0A1W1XFX2"/>
<evidence type="ECO:0000256" key="1">
    <source>
        <dbReference type="SAM" id="Phobius"/>
    </source>
</evidence>
<dbReference type="OrthoDB" id="9181402at2"/>
<dbReference type="Proteomes" id="UP000192761">
    <property type="component" value="Unassembled WGS sequence"/>
</dbReference>
<feature type="transmembrane region" description="Helical" evidence="1">
    <location>
        <begin position="137"/>
        <end position="158"/>
    </location>
</feature>
<dbReference type="RefSeq" id="WP_139798714.1">
    <property type="nucleotide sequence ID" value="NZ_FWXD01000007.1"/>
</dbReference>
<organism evidence="2 3">
    <name type="scientific">Andreprevotia lacus DSM 23236</name>
    <dbReference type="NCBI Taxonomy" id="1121001"/>
    <lineage>
        <taxon>Bacteria</taxon>
        <taxon>Pseudomonadati</taxon>
        <taxon>Pseudomonadota</taxon>
        <taxon>Betaproteobacteria</taxon>
        <taxon>Neisseriales</taxon>
        <taxon>Chitinibacteraceae</taxon>
        <taxon>Andreprevotia</taxon>
    </lineage>
</organism>
<keyword evidence="1" id="KW-0812">Transmembrane</keyword>
<keyword evidence="3" id="KW-1185">Reference proteome</keyword>
<dbReference type="STRING" id="1121001.SAMN02745857_01497"/>
<keyword evidence="1" id="KW-0472">Membrane</keyword>
<evidence type="ECO:0000313" key="3">
    <source>
        <dbReference type="Proteomes" id="UP000192761"/>
    </source>
</evidence>
<protein>
    <recommendedName>
        <fullName evidence="4">HAMP domain-containing protein</fullName>
    </recommendedName>
</protein>
<feature type="transmembrane region" description="Helical" evidence="1">
    <location>
        <begin position="178"/>
        <end position="197"/>
    </location>
</feature>
<reference evidence="2 3" key="1">
    <citation type="submission" date="2017-04" db="EMBL/GenBank/DDBJ databases">
        <authorList>
            <person name="Afonso C.L."/>
            <person name="Miller P.J."/>
            <person name="Scott M.A."/>
            <person name="Spackman E."/>
            <person name="Goraichik I."/>
            <person name="Dimitrov K.M."/>
            <person name="Suarez D.L."/>
            <person name="Swayne D.E."/>
        </authorList>
    </citation>
    <scope>NUCLEOTIDE SEQUENCE [LARGE SCALE GENOMIC DNA]</scope>
    <source>
        <strain evidence="2 3">DSM 23236</strain>
    </source>
</reference>